<keyword evidence="4" id="KW-1015">Disulfide bond</keyword>
<evidence type="ECO:0000313" key="6">
    <source>
        <dbReference type="EMBL" id="KRT85395.1"/>
    </source>
</evidence>
<dbReference type="GO" id="GO:0005576">
    <property type="term" value="C:extracellular region"/>
    <property type="evidence" value="ECO:0007669"/>
    <property type="project" value="UniProtKB-SubCell"/>
</dbReference>
<evidence type="ECO:0000256" key="2">
    <source>
        <dbReference type="ARBA" id="ARBA00022525"/>
    </source>
</evidence>
<feature type="region of interest" description="Disordered" evidence="5">
    <location>
        <begin position="1"/>
        <end position="25"/>
    </location>
</feature>
<keyword evidence="7" id="KW-1185">Reference proteome</keyword>
<comment type="subcellular location">
    <subcellularLocation>
        <location evidence="1">Secreted</location>
    </subcellularLocation>
</comment>
<dbReference type="InterPro" id="IPR001010">
    <property type="entry name" value="Thionin"/>
</dbReference>
<reference evidence="6 7" key="1">
    <citation type="submission" date="2015-09" db="EMBL/GenBank/DDBJ databases">
        <title>Draft genome of the scarab beetle Oryctes borbonicus.</title>
        <authorList>
            <person name="Meyer J.M."/>
            <person name="Markov G.V."/>
            <person name="Baskaran P."/>
            <person name="Herrmann M."/>
            <person name="Sommer R.J."/>
            <person name="Roedelsperger C."/>
        </authorList>
    </citation>
    <scope>NUCLEOTIDE SEQUENCE [LARGE SCALE GENOMIC DNA]</scope>
    <source>
        <strain evidence="6">OB123</strain>
        <tissue evidence="6">Whole animal</tissue>
    </source>
</reference>
<gene>
    <name evidence="6" type="ORF">AMK59_143</name>
</gene>
<dbReference type="AlphaFoldDB" id="A0A0T6BDI7"/>
<keyword evidence="2" id="KW-0964">Secreted</keyword>
<evidence type="ECO:0000256" key="5">
    <source>
        <dbReference type="SAM" id="MobiDB-lite"/>
    </source>
</evidence>
<dbReference type="GO" id="GO:0006952">
    <property type="term" value="P:defense response"/>
    <property type="evidence" value="ECO:0007669"/>
    <property type="project" value="UniProtKB-KW"/>
</dbReference>
<dbReference type="Proteomes" id="UP000051574">
    <property type="component" value="Unassembled WGS sequence"/>
</dbReference>
<evidence type="ECO:0000256" key="3">
    <source>
        <dbReference type="ARBA" id="ARBA00022821"/>
    </source>
</evidence>
<protein>
    <submittedName>
        <fullName evidence="6">Uncharacterized protein</fullName>
    </submittedName>
</protein>
<dbReference type="PROSITE" id="PS00271">
    <property type="entry name" value="THIONIN"/>
    <property type="match status" value="1"/>
</dbReference>
<proteinExistence type="predicted"/>
<feature type="region of interest" description="Disordered" evidence="5">
    <location>
        <begin position="98"/>
        <end position="120"/>
    </location>
</feature>
<dbReference type="OrthoDB" id="361532at2759"/>
<evidence type="ECO:0000313" key="7">
    <source>
        <dbReference type="Proteomes" id="UP000051574"/>
    </source>
</evidence>
<comment type="caution">
    <text evidence="6">The sequence shown here is derived from an EMBL/GenBank/DDBJ whole genome shotgun (WGS) entry which is preliminary data.</text>
</comment>
<name>A0A0T6BDI7_9SCAR</name>
<keyword evidence="3" id="KW-0611">Plant defense</keyword>
<evidence type="ECO:0000256" key="4">
    <source>
        <dbReference type="ARBA" id="ARBA00023157"/>
    </source>
</evidence>
<organism evidence="6 7">
    <name type="scientific">Oryctes borbonicus</name>
    <dbReference type="NCBI Taxonomy" id="1629725"/>
    <lineage>
        <taxon>Eukaryota</taxon>
        <taxon>Metazoa</taxon>
        <taxon>Ecdysozoa</taxon>
        <taxon>Arthropoda</taxon>
        <taxon>Hexapoda</taxon>
        <taxon>Insecta</taxon>
        <taxon>Pterygota</taxon>
        <taxon>Neoptera</taxon>
        <taxon>Endopterygota</taxon>
        <taxon>Coleoptera</taxon>
        <taxon>Polyphaga</taxon>
        <taxon>Scarabaeiformia</taxon>
        <taxon>Scarabaeidae</taxon>
        <taxon>Dynastinae</taxon>
        <taxon>Oryctes</taxon>
    </lineage>
</organism>
<dbReference type="EMBL" id="LJIG01001545">
    <property type="protein sequence ID" value="KRT85395.1"/>
    <property type="molecule type" value="Genomic_DNA"/>
</dbReference>
<feature type="compositionally biased region" description="Basic and acidic residues" evidence="5">
    <location>
        <begin position="108"/>
        <end position="118"/>
    </location>
</feature>
<sequence length="179" mass="20844">SLPPPQYQENEPHSDQEQEQAGVRKKNCCSRLLARCKFKRCRRKLKQRRERSPNVGCFNCKRWQREIKEGHNTERSDEKESTAKKGILNRLKCCKSKKNAGSTCYPRQRRDGSDDKIETTSTKSANCKNKCKNFLRCIFCCSCCRKKKIEDQFSRRESTMSKKKSLTPTTVPPVVRSIC</sequence>
<evidence type="ECO:0000256" key="1">
    <source>
        <dbReference type="ARBA" id="ARBA00004613"/>
    </source>
</evidence>
<feature type="non-terminal residue" evidence="6">
    <location>
        <position position="1"/>
    </location>
</feature>
<accession>A0A0T6BDI7</accession>